<comment type="subunit">
    <text evidence="10">Monomer.</text>
</comment>
<comment type="caution">
    <text evidence="14">The sequence shown here is derived from an EMBL/GenBank/DDBJ whole genome shotgun (WGS) entry which is preliminary data.</text>
</comment>
<dbReference type="GO" id="GO:0006400">
    <property type="term" value="P:tRNA modification"/>
    <property type="evidence" value="ECO:0007669"/>
    <property type="project" value="TreeGrafter"/>
</dbReference>
<evidence type="ECO:0000256" key="11">
    <source>
        <dbReference type="RuleBase" id="RU003783"/>
    </source>
</evidence>
<dbReference type="NCBIfam" id="TIGR00174">
    <property type="entry name" value="miaA"/>
    <property type="match status" value="1"/>
</dbReference>
<evidence type="ECO:0000256" key="9">
    <source>
        <dbReference type="ARBA" id="ARBA00049563"/>
    </source>
</evidence>
<keyword evidence="5 10" id="KW-0819">tRNA processing</keyword>
<dbReference type="RefSeq" id="WP_006966499.1">
    <property type="nucleotide sequence ID" value="NZ_APJX01000005.1"/>
</dbReference>
<evidence type="ECO:0000256" key="12">
    <source>
        <dbReference type="RuleBase" id="RU003784"/>
    </source>
</evidence>
<dbReference type="AlphaFoldDB" id="S0G1L5"/>
<reference evidence="14 15" key="1">
    <citation type="journal article" date="2013" name="Genome Announc.">
        <title>Draft Genome Sequence of Desulfotignum phosphitoxidans DSM 13687 Strain FiPS-3.</title>
        <authorList>
            <person name="Poehlein A."/>
            <person name="Daniel R."/>
            <person name="Simeonova D.D."/>
        </authorList>
    </citation>
    <scope>NUCLEOTIDE SEQUENCE [LARGE SCALE GENOMIC DNA]</scope>
    <source>
        <strain evidence="14 15">DSM 13687</strain>
    </source>
</reference>
<evidence type="ECO:0000256" key="8">
    <source>
        <dbReference type="ARBA" id="ARBA00022842"/>
    </source>
</evidence>
<accession>S0G1L5</accession>
<dbReference type="Proteomes" id="UP000014216">
    <property type="component" value="Unassembled WGS sequence"/>
</dbReference>
<dbReference type="EMBL" id="APJX01000005">
    <property type="protein sequence ID" value="EMS79369.1"/>
    <property type="molecule type" value="Genomic_DNA"/>
</dbReference>
<gene>
    <name evidence="10 14" type="primary">miaA</name>
    <name evidence="14" type="ORF">Dpo_5c02960</name>
</gene>
<keyword evidence="4 10" id="KW-0808">Transferase</keyword>
<feature type="region of interest" description="Interaction with substrate tRNA" evidence="10">
    <location>
        <begin position="34"/>
        <end position="37"/>
    </location>
</feature>
<evidence type="ECO:0000313" key="14">
    <source>
        <dbReference type="EMBL" id="EMS79369.1"/>
    </source>
</evidence>
<evidence type="ECO:0000256" key="3">
    <source>
        <dbReference type="ARBA" id="ARBA00005842"/>
    </source>
</evidence>
<evidence type="ECO:0000256" key="5">
    <source>
        <dbReference type="ARBA" id="ARBA00022694"/>
    </source>
</evidence>
<evidence type="ECO:0000256" key="2">
    <source>
        <dbReference type="ARBA" id="ARBA00003213"/>
    </source>
</evidence>
<keyword evidence="15" id="KW-1185">Reference proteome</keyword>
<dbReference type="GO" id="GO:0005524">
    <property type="term" value="F:ATP binding"/>
    <property type="evidence" value="ECO:0007669"/>
    <property type="project" value="UniProtKB-UniRule"/>
</dbReference>
<evidence type="ECO:0000256" key="13">
    <source>
        <dbReference type="RuleBase" id="RU003785"/>
    </source>
</evidence>
<dbReference type="PATRIC" id="fig|1286635.3.peg.2771"/>
<feature type="binding site" evidence="10">
    <location>
        <begin position="11"/>
        <end position="16"/>
    </location>
    <ligand>
        <name>substrate</name>
    </ligand>
</feature>
<dbReference type="HAMAP" id="MF_00185">
    <property type="entry name" value="IPP_trans"/>
    <property type="match status" value="1"/>
</dbReference>
<comment type="similarity">
    <text evidence="3 10 13">Belongs to the IPP transferase family.</text>
</comment>
<comment type="function">
    <text evidence="2 10 12">Catalyzes the transfer of a dimethylallyl group onto the adenine at position 37 in tRNAs that read codons beginning with uridine, leading to the formation of N6-(dimethylallyl)adenosine (i(6)A).</text>
</comment>
<evidence type="ECO:0000256" key="4">
    <source>
        <dbReference type="ARBA" id="ARBA00022679"/>
    </source>
</evidence>
<evidence type="ECO:0000313" key="15">
    <source>
        <dbReference type="Proteomes" id="UP000014216"/>
    </source>
</evidence>
<evidence type="ECO:0000256" key="7">
    <source>
        <dbReference type="ARBA" id="ARBA00022840"/>
    </source>
</evidence>
<dbReference type="InterPro" id="IPR039657">
    <property type="entry name" value="Dimethylallyltransferase"/>
</dbReference>
<comment type="caution">
    <text evidence="10">Lacks conserved residue(s) required for the propagation of feature annotation.</text>
</comment>
<comment type="cofactor">
    <cofactor evidence="1 10">
        <name>Mg(2+)</name>
        <dbReference type="ChEBI" id="CHEBI:18420"/>
    </cofactor>
</comment>
<evidence type="ECO:0000256" key="6">
    <source>
        <dbReference type="ARBA" id="ARBA00022741"/>
    </source>
</evidence>
<dbReference type="InterPro" id="IPR027417">
    <property type="entry name" value="P-loop_NTPase"/>
</dbReference>
<dbReference type="SUPFAM" id="SSF52540">
    <property type="entry name" value="P-loop containing nucleoside triphosphate hydrolases"/>
    <property type="match status" value="1"/>
</dbReference>
<sequence>MKKIITVCGPTGIGKTGFAIFLAKTFNGEIIGADSMQIYKYMDIGTAKPDASERAKARHHLVDFLDPAKDFDAAQYTQMAGQTIDTMTQNNRIPIVAGGTGLYIRSLLYGLFRSRPACQNTLARLTQTLEEKGSPYLHQQLDACDPSAARRIHPHDGFRIIRALEVFQTTGIPISQRQTQHSFAHPCYRSLTLGLYMDRHDLYERINQRVDIMMAQGLLTEVQGLVKKGYDLSLKSMQSIGYRHMGKVINHELDIETAVSLLKRDTRRYAKRQFTWFKKEPGIVWIEPSQKDRALALVKDFLTSP</sequence>
<dbReference type="PANTHER" id="PTHR11088">
    <property type="entry name" value="TRNA DIMETHYLALLYLTRANSFERASE"/>
    <property type="match status" value="1"/>
</dbReference>
<proteinExistence type="inferred from homology"/>
<dbReference type="Gene3D" id="1.10.20.140">
    <property type="match status" value="1"/>
</dbReference>
<evidence type="ECO:0000256" key="1">
    <source>
        <dbReference type="ARBA" id="ARBA00001946"/>
    </source>
</evidence>
<keyword evidence="8 10" id="KW-0460">Magnesium</keyword>
<feature type="site" description="Interaction with substrate tRNA" evidence="10">
    <location>
        <position position="100"/>
    </location>
</feature>
<protein>
    <recommendedName>
        <fullName evidence="10">tRNA dimethylallyltransferase</fullName>
        <ecNumber evidence="10">2.5.1.75</ecNumber>
    </recommendedName>
    <alternativeName>
        <fullName evidence="10">Dimethylallyl diphosphate:tRNA dimethylallyltransferase</fullName>
        <shortName evidence="10">DMAPP:tRNA dimethylallyltransferase</shortName>
        <shortName evidence="10">DMATase</shortName>
    </alternativeName>
    <alternativeName>
        <fullName evidence="10">Isopentenyl-diphosphate:tRNA isopentenyltransferase</fullName>
        <shortName evidence="10">IPP transferase</shortName>
        <shortName evidence="10">IPPT</shortName>
        <shortName evidence="10">IPTase</shortName>
    </alternativeName>
</protein>
<dbReference type="OrthoDB" id="9776390at2"/>
<organism evidence="14 15">
    <name type="scientific">Desulfotignum phosphitoxidans DSM 13687</name>
    <dbReference type="NCBI Taxonomy" id="1286635"/>
    <lineage>
        <taxon>Bacteria</taxon>
        <taxon>Pseudomonadati</taxon>
        <taxon>Thermodesulfobacteriota</taxon>
        <taxon>Desulfobacteria</taxon>
        <taxon>Desulfobacterales</taxon>
        <taxon>Desulfobacteraceae</taxon>
        <taxon>Desulfotignum</taxon>
    </lineage>
</organism>
<name>S0G1L5_9BACT</name>
<dbReference type="PANTHER" id="PTHR11088:SF60">
    <property type="entry name" value="TRNA DIMETHYLALLYLTRANSFERASE"/>
    <property type="match status" value="1"/>
</dbReference>
<feature type="site" description="Interaction with substrate tRNA" evidence="10">
    <location>
        <position position="124"/>
    </location>
</feature>
<dbReference type="EC" id="2.5.1.75" evidence="10"/>
<dbReference type="Pfam" id="PF01715">
    <property type="entry name" value="IPPT"/>
    <property type="match status" value="1"/>
</dbReference>
<dbReference type="InterPro" id="IPR018022">
    <property type="entry name" value="IPT"/>
</dbReference>
<dbReference type="Gene3D" id="3.40.50.300">
    <property type="entry name" value="P-loop containing nucleotide triphosphate hydrolases"/>
    <property type="match status" value="1"/>
</dbReference>
<comment type="catalytic activity">
    <reaction evidence="9 10 11">
        <text>adenosine(37) in tRNA + dimethylallyl diphosphate = N(6)-dimethylallyladenosine(37) in tRNA + diphosphate</text>
        <dbReference type="Rhea" id="RHEA:26482"/>
        <dbReference type="Rhea" id="RHEA-COMP:10162"/>
        <dbReference type="Rhea" id="RHEA-COMP:10375"/>
        <dbReference type="ChEBI" id="CHEBI:33019"/>
        <dbReference type="ChEBI" id="CHEBI:57623"/>
        <dbReference type="ChEBI" id="CHEBI:74411"/>
        <dbReference type="ChEBI" id="CHEBI:74415"/>
        <dbReference type="EC" id="2.5.1.75"/>
    </reaction>
</comment>
<keyword evidence="7 10" id="KW-0067">ATP-binding</keyword>
<feature type="binding site" evidence="10">
    <location>
        <begin position="9"/>
        <end position="16"/>
    </location>
    <ligand>
        <name>ATP</name>
        <dbReference type="ChEBI" id="CHEBI:30616"/>
    </ligand>
</feature>
<evidence type="ECO:0000256" key="10">
    <source>
        <dbReference type="HAMAP-Rule" id="MF_00185"/>
    </source>
</evidence>
<dbReference type="GO" id="GO:0052381">
    <property type="term" value="F:tRNA dimethylallyltransferase activity"/>
    <property type="evidence" value="ECO:0007669"/>
    <property type="project" value="UniProtKB-UniRule"/>
</dbReference>
<keyword evidence="6 10" id="KW-0547">Nucleotide-binding</keyword>